<sequence>MEDSYNHPVKRAQTSLYGCSARSRVPPSLGIALSAQAQPTTTYQVNVSRKKTRKWVEAKVQNYDGDDWGADEFDEESDQEPVPPPPINPSLRTFSGTDLLHSRHNTPSPASSLSALPSLRTQAQQSQQQPAAVPPPAGQPPRIGVSSPDVSDVSIRSASESIASGHAVSPQSVTASHGRDGDSNLSLAGIAQLPSHTQLQDQQQQGPGGYDVSRSSSFERSIKPTPTPTPPVGNRSLSPHISAPSAPPADQPPPIIYSPDNYSRLNDDNEHQPLAPAPVIPSTSGGWSGSAPQPLSGADRRDTWERDDGSLHAGQSDNQTARLDIESQAGIDRGRMSVSPKLPDLARMSAFGADLFSSSASQNAPNIPPVIESSPDIPSANQSRWKPPAVPAEEEDHSEAPGGAPLSQPNNLFPGRNLPDIPPLRTPSPHETHAADALFDSQGTKITPTEPLQPGRGETLPDLDGPQSFHRVQTYSTAESSPLKDSPVKESDVLSDEIMRTLSPSGATPAEVKLSDGPQLHPPGDRSAVRESSYTLMDYDSYWADTGDDPSLGHEHLPVPPPEDLQSTPSAPETEPAHSAQPGLQLATNSTPPPPAATTVTFDSILSPQQSQQLLKEQPEQQNEQQPPSTLRRRFSWEAEEEQRTPTPTTPAQATGDGSSAPALHLRPFEPSVTNVGNESRSHSPVSQLSQAPPAATGSGSGGLALQTSGALPGHDPSLPEPPSPVSVSVKSDRPSTTARDQARLSIAEEKLLAEQGAISLVTGTPPPPPESHPAVSSPTSAASVPAPQAPAPNPNPHAQTKAMSFREIMGLSTPAERIAKYNEARQALAARDSGLQSWLLYMTTEHPDLSASISAPGGHLISQATNDASLPAGSQISSQQQPYYQQYLNASSPSTSVPQVGGGGGGGSGGGGGRSRLGGLSMPSQMSGSAFGHSGNQIGTKSKEFMHSAGKMGKGLLSKGKSKLRGSGDKVDIITPDHPTPNKAQRRSTWRFSLEPRPREDDPAPHSSDDISTTPPQLPDPSPVSPLDAASGPGSAFPWSVSNDNTPDLDPSAVKQPGEEHVRPGQLSTASNFFHGPHASADEGENLFSTGQRISDSTPDTVTPDDWVMVQHQGERSRANRMSSSFRAMVNTSSAPAIGPGADHDAAQPQTQIQGQPPIQNLPLDGSGAPKRNSSFIGLPPIRRGSTFGTKSKARRASERFALDDDEDVGGLGGDGADLNASLFSPVGAVDASKQDIEAVTGADPRFGPEQTTNAGHLHYPHHPHPQQPQQPHHAGQQQQQREHFPGEHGPQFVPAAPMLGSLVQKLPPAGPWKLEESHLAEPLHLTKKRSGTDFAQQNAYYGYDKELGLEFPAAPVPAPQGPPARFRSDVPPSSARRYPELFQLSHGQDPRQHNRGQGFPPQMQNRPPREGAAAPRQQQGGPESDDRGRRRNSGIFKEIGTRLARATSRERRGSVTEARPPSLQLRGDEVSETSVATEDTADRRKKRASFLGFSGRPSSTEQAIRREEDTTHQARQRDTRSAGGEPPADPREERKRAFFGAGQFRIGPGNFSRSSTSNAAFESAGDGRDGGAAHKRRISDIAKVSGITGLFSRSRQDRASLGAIPRQHTDDHRQTSQTQDQAAAVFRPSIQLPSLDFASDRLGSMSSLGFEESFQNYGREEEEEEGEESKQQRQQQHALEQPTQIPFGNSKASPAANGQEKSSASLGFALPQITPLSQIMALDSGRQTAQNNHQPPLSTTTPVARAVIPQTGPQVGNLAAAEGRRVSGDVALETLETSPTSQVGSTTGEKTPRAQEFAFQEKMPPLSVKRDDVSEEDVLRSQTVSPDISIVSTSKTEEQAIVQPQSRTSEHDEIVEGVLITPPPEAPPLASDSDLAAGRSVIHHTVSHNIPPPSVHSFPSVSSLRERSDVKSVLQGESSVHQAEGSVALSPEPSPQVAKSQVSSKAATPVSRHEQLHSPASAAVNPPDTQNTEPPATPRSHTRSEPQQHLVDTAEQRNFPTSASPLLAGTQAPQQLRPQYPPSASLSNASVASDMSTTMHPVRSVPQHLTPGLPGPLGRASTQPQEAATQQKDGQASRWKGLRNRMTEQISQRTQQPQQQQQQQQQQHPQQQSLNPGQNKTAVADKIRGNKLLGALRRTPKQVESTQTQGSVQPPPGQSQNPGSHTYTQGYQLQPGQIQGPRPDAMPANNGQYLQASGQPPNLPRAKTMSPVPPQQSAPPRIQTRSSEPRYETVPIPRGYAAVHGEGTTIPSPYHQNLRRQMPPGQFAPQPQQLHPLQQHPRPYPHVQPQQGWQAGHPPLMSNYQLQTLQSPSLRTAQGPVSAPVPNERSSHMRVFSDSRADYYDARSTGSFNTQLSQHNRHSSQGSYASKLEPRPTTGSGSNLGVSHPGSPQPSEKGNPSVVDGTRSAPRSPAVSVGADQKPGIKPEPNSEVTAEPTPALNLDIDVEKARQLVEENLYDATPKVVPGAADKSSGSSEAVPKEEAETSKAAEVKPDLPPASTGVVAELEDTEEARKRAIRLASQEEKIYYEPEDFEPKMSATSYPGQEWNPFGEPEFADWKED</sequence>
<feature type="compositionally biased region" description="Low complexity" evidence="1">
    <location>
        <begin position="1149"/>
        <end position="1160"/>
    </location>
</feature>
<feature type="compositionally biased region" description="Polar residues" evidence="1">
    <location>
        <begin position="470"/>
        <end position="480"/>
    </location>
</feature>
<feature type="region of interest" description="Disordered" evidence="1">
    <location>
        <begin position="2244"/>
        <end position="2302"/>
    </location>
</feature>
<name>G0RFY3_HYPJQ</name>
<keyword evidence="3" id="KW-1185">Reference proteome</keyword>
<feature type="compositionally biased region" description="Low complexity" evidence="1">
    <location>
        <begin position="690"/>
        <end position="711"/>
    </location>
</feature>
<dbReference type="RefSeq" id="XP_006964152.1">
    <property type="nucleotide sequence ID" value="XM_006964090.1"/>
</dbReference>
<feature type="region of interest" description="Disordered" evidence="1">
    <location>
        <begin position="1353"/>
        <end position="1628"/>
    </location>
</feature>
<protein>
    <submittedName>
        <fullName evidence="2">Predicted protein</fullName>
    </submittedName>
</protein>
<feature type="compositionally biased region" description="Pro residues" evidence="1">
    <location>
        <begin position="245"/>
        <end position="256"/>
    </location>
</feature>
<feature type="compositionally biased region" description="Polar residues" evidence="1">
    <location>
        <begin position="2191"/>
        <end position="2202"/>
    </location>
</feature>
<feature type="compositionally biased region" description="Low complexity" evidence="1">
    <location>
        <begin position="645"/>
        <end position="655"/>
    </location>
</feature>
<dbReference type="GeneID" id="18483086"/>
<feature type="compositionally biased region" description="Basic and acidic residues" evidence="1">
    <location>
        <begin position="995"/>
        <end position="1010"/>
    </location>
</feature>
<feature type="compositionally biased region" description="Basic and acidic residues" evidence="1">
    <location>
        <begin position="2482"/>
        <end position="2497"/>
    </location>
</feature>
<feature type="compositionally biased region" description="Gly residues" evidence="1">
    <location>
        <begin position="901"/>
        <end position="917"/>
    </location>
</feature>
<dbReference type="EMBL" id="GL985061">
    <property type="protein sequence ID" value="EGR49789.1"/>
    <property type="molecule type" value="Genomic_DNA"/>
</dbReference>
<dbReference type="HOGENOM" id="CLU_000461_0_0_1"/>
<feature type="region of interest" description="Disordered" evidence="1">
    <location>
        <begin position="2464"/>
        <end position="2504"/>
    </location>
</feature>
<feature type="region of interest" description="Disordered" evidence="1">
    <location>
        <begin position="1862"/>
        <end position="2231"/>
    </location>
</feature>
<dbReference type="VEuPathDB" id="FungiDB:TRIREDRAFT_121196"/>
<feature type="region of interest" description="Disordered" evidence="1">
    <location>
        <begin position="2353"/>
        <end position="2446"/>
    </location>
</feature>
<feature type="compositionally biased region" description="Low complexity" evidence="1">
    <location>
        <begin position="2097"/>
        <end position="2114"/>
    </location>
</feature>
<feature type="region of interest" description="Disordered" evidence="1">
    <location>
        <begin position="1134"/>
        <end position="1223"/>
    </location>
</feature>
<gene>
    <name evidence="2" type="ORF">TRIREDRAFT_121196</name>
</gene>
<feature type="region of interest" description="Disordered" evidence="1">
    <location>
        <begin position="358"/>
        <end position="799"/>
    </location>
</feature>
<accession>G0RFY3</accession>
<feature type="region of interest" description="Disordered" evidence="1">
    <location>
        <begin position="2315"/>
        <end position="2336"/>
    </location>
</feature>
<evidence type="ECO:0000313" key="2">
    <source>
        <dbReference type="EMBL" id="EGR49789.1"/>
    </source>
</evidence>
<feature type="compositionally biased region" description="Polar residues" evidence="1">
    <location>
        <begin position="1939"/>
        <end position="1948"/>
    </location>
</feature>
<feature type="compositionally biased region" description="Basic and acidic residues" evidence="1">
    <location>
        <begin position="1505"/>
        <end position="1522"/>
    </location>
</feature>
<feature type="compositionally biased region" description="Polar residues" evidence="1">
    <location>
        <begin position="2013"/>
        <end position="2041"/>
    </location>
</feature>
<feature type="compositionally biased region" description="Low complexity" evidence="1">
    <location>
        <begin position="1096"/>
        <end position="1106"/>
    </location>
</feature>
<proteinExistence type="predicted"/>
<feature type="compositionally biased region" description="Low complexity" evidence="1">
    <location>
        <begin position="2147"/>
        <end position="2166"/>
    </location>
</feature>
<feature type="compositionally biased region" description="Low complexity" evidence="1">
    <location>
        <begin position="107"/>
        <end position="131"/>
    </location>
</feature>
<feature type="region of interest" description="Disordered" evidence="1">
    <location>
        <begin position="2534"/>
        <end position="2565"/>
    </location>
</feature>
<feature type="compositionally biased region" description="Polar residues" evidence="1">
    <location>
        <begin position="1679"/>
        <end position="1694"/>
    </location>
</feature>
<reference evidence="2 3" key="1">
    <citation type="journal article" date="2008" name="Nat. Biotechnol.">
        <title>Genome sequencing and analysis of the biomass-degrading fungus Trichoderma reesei (syn. Hypocrea jecorina).</title>
        <authorList>
            <person name="Martinez D."/>
            <person name="Berka R.M."/>
            <person name="Henrissat B."/>
            <person name="Saloheimo M."/>
            <person name="Arvas M."/>
            <person name="Baker S.E."/>
            <person name="Chapman J."/>
            <person name="Chertkov O."/>
            <person name="Coutinho P.M."/>
            <person name="Cullen D."/>
            <person name="Danchin E.G."/>
            <person name="Grigoriev I.V."/>
            <person name="Harris P."/>
            <person name="Jackson M."/>
            <person name="Kubicek C.P."/>
            <person name="Han C.S."/>
            <person name="Ho I."/>
            <person name="Larrondo L.F."/>
            <person name="de Leon A.L."/>
            <person name="Magnuson J.K."/>
            <person name="Merino S."/>
            <person name="Misra M."/>
            <person name="Nelson B."/>
            <person name="Putnam N."/>
            <person name="Robbertse B."/>
            <person name="Salamov A.A."/>
            <person name="Schmoll M."/>
            <person name="Terry A."/>
            <person name="Thayer N."/>
            <person name="Westerholm-Parvinen A."/>
            <person name="Schoch C.L."/>
            <person name="Yao J."/>
            <person name="Barabote R."/>
            <person name="Nelson M.A."/>
            <person name="Detter C."/>
            <person name="Bruce D."/>
            <person name="Kuske C.R."/>
            <person name="Xie G."/>
            <person name="Richardson P."/>
            <person name="Rokhsar D.S."/>
            <person name="Lucas S.M."/>
            <person name="Rubin E.M."/>
            <person name="Dunn-Coleman N."/>
            <person name="Ward M."/>
            <person name="Brettin T.S."/>
        </authorList>
    </citation>
    <scope>NUCLEOTIDE SEQUENCE [LARGE SCALE GENOMIC DNA]</scope>
    <source>
        <strain evidence="2 3">QM6a</strain>
    </source>
</reference>
<feature type="compositionally biased region" description="Basic and acidic residues" evidence="1">
    <location>
        <begin position="298"/>
        <end position="310"/>
    </location>
</feature>
<feature type="compositionally biased region" description="Acidic residues" evidence="1">
    <location>
        <begin position="64"/>
        <end position="79"/>
    </location>
</feature>
<feature type="compositionally biased region" description="Low complexity" evidence="1">
    <location>
        <begin position="2271"/>
        <end position="2283"/>
    </location>
</feature>
<dbReference type="KEGG" id="tre:TRIREDRAFT_121196"/>
<evidence type="ECO:0000256" key="1">
    <source>
        <dbReference type="SAM" id="MobiDB-lite"/>
    </source>
</evidence>
<feature type="region of interest" description="Disordered" evidence="1">
    <location>
        <begin position="891"/>
        <end position="1106"/>
    </location>
</feature>
<feature type="compositionally biased region" description="Polar residues" evidence="1">
    <location>
        <begin position="672"/>
        <end position="689"/>
    </location>
</feature>
<feature type="region of interest" description="Disordered" evidence="1">
    <location>
        <begin position="63"/>
        <end position="340"/>
    </location>
</feature>
<dbReference type="eggNOG" id="ENOG502SAX6">
    <property type="taxonomic scope" value="Eukaryota"/>
</dbReference>
<organism evidence="3">
    <name type="scientific">Hypocrea jecorina (strain QM6a)</name>
    <name type="common">Trichoderma reesei</name>
    <dbReference type="NCBI Taxonomy" id="431241"/>
    <lineage>
        <taxon>Eukaryota</taxon>
        <taxon>Fungi</taxon>
        <taxon>Dikarya</taxon>
        <taxon>Ascomycota</taxon>
        <taxon>Pezizomycotina</taxon>
        <taxon>Sordariomycetes</taxon>
        <taxon>Hypocreomycetidae</taxon>
        <taxon>Hypocreales</taxon>
        <taxon>Hypocreaceae</taxon>
        <taxon>Trichoderma</taxon>
    </lineage>
</organism>
<feature type="compositionally biased region" description="Low complexity" evidence="1">
    <location>
        <begin position="597"/>
        <end position="629"/>
    </location>
</feature>
<feature type="compositionally biased region" description="Polar residues" evidence="1">
    <location>
        <begin position="2062"/>
        <end position="2076"/>
    </location>
</feature>
<evidence type="ECO:0000313" key="3">
    <source>
        <dbReference type="Proteomes" id="UP000008984"/>
    </source>
</evidence>
<feature type="compositionally biased region" description="Low complexity" evidence="1">
    <location>
        <begin position="1269"/>
        <end position="1281"/>
    </location>
</feature>
<feature type="compositionally biased region" description="Polar residues" evidence="1">
    <location>
        <begin position="2167"/>
        <end position="2179"/>
    </location>
</feature>
<dbReference type="OrthoDB" id="5151921at2759"/>
<feature type="compositionally biased region" description="Basic and acidic residues" evidence="1">
    <location>
        <begin position="741"/>
        <end position="753"/>
    </location>
</feature>
<feature type="compositionally biased region" description="Polar residues" evidence="1">
    <location>
        <begin position="923"/>
        <end position="941"/>
    </location>
</feature>
<feature type="compositionally biased region" description="Polar residues" evidence="1">
    <location>
        <begin position="2353"/>
        <end position="2370"/>
    </location>
</feature>
<dbReference type="Proteomes" id="UP000008984">
    <property type="component" value="Unassembled WGS sequence"/>
</dbReference>
<feature type="compositionally biased region" description="Polar residues" evidence="1">
    <location>
        <begin position="281"/>
        <end position="293"/>
    </location>
</feature>
<feature type="compositionally biased region" description="Polar residues" evidence="1">
    <location>
        <begin position="1553"/>
        <end position="1562"/>
    </location>
</feature>
<feature type="region of interest" description="Disordered" evidence="1">
    <location>
        <begin position="1656"/>
        <end position="1705"/>
    </location>
</feature>
<feature type="region of interest" description="Disordered" evidence="1">
    <location>
        <begin position="1236"/>
        <end position="1311"/>
    </location>
</feature>
<feature type="compositionally biased region" description="Low complexity" evidence="1">
    <location>
        <begin position="951"/>
        <end position="960"/>
    </location>
</feature>
<feature type="compositionally biased region" description="Low complexity" evidence="1">
    <location>
        <begin position="773"/>
        <end position="787"/>
    </location>
</feature>